<evidence type="ECO:0000313" key="4">
    <source>
        <dbReference type="Proteomes" id="UP001580391"/>
    </source>
</evidence>
<proteinExistence type="inferred from homology"/>
<dbReference type="EC" id="1.-.-.-" evidence="3"/>
<accession>A0ABV5BNP9</accession>
<dbReference type="GO" id="GO:0016491">
    <property type="term" value="F:oxidoreductase activity"/>
    <property type="evidence" value="ECO:0007669"/>
    <property type="project" value="UniProtKB-KW"/>
</dbReference>
<gene>
    <name evidence="3" type="ORF">ACE5IX_10590</name>
</gene>
<reference evidence="3 4" key="1">
    <citation type="submission" date="2024-09" db="EMBL/GenBank/DDBJ databases">
        <title>Taxonomic and Genotyping Characterization of Leptospira Strains isolated from Multiple Sources in Colombia highlights the importance of intermediate species.</title>
        <authorList>
            <person name="Torres Higuera L."/>
            <person name="Rojas Tapias D."/>
            <person name="Jimenez Velasquez S."/>
            <person name="Renjifo Ibanez C."/>
        </authorList>
    </citation>
    <scope>NUCLEOTIDE SEQUENCE [LARGE SCALE GENOMIC DNA]</scope>
    <source>
        <strain evidence="3 4">Lep080</strain>
    </source>
</reference>
<evidence type="ECO:0000256" key="2">
    <source>
        <dbReference type="RuleBase" id="RU000363"/>
    </source>
</evidence>
<protein>
    <submittedName>
        <fullName evidence="3">SDR family oxidoreductase</fullName>
        <ecNumber evidence="3">1.-.-.-</ecNumber>
    </submittedName>
</protein>
<dbReference type="PRINTS" id="PR00080">
    <property type="entry name" value="SDRFAMILY"/>
</dbReference>
<evidence type="ECO:0000313" key="3">
    <source>
        <dbReference type="EMBL" id="MFB5736957.1"/>
    </source>
</evidence>
<dbReference type="PANTHER" id="PTHR43157">
    <property type="entry name" value="PHOSPHATIDYLINOSITOL-GLYCAN BIOSYNTHESIS CLASS F PROTEIN-RELATED"/>
    <property type="match status" value="1"/>
</dbReference>
<keyword evidence="1 3" id="KW-0560">Oxidoreductase</keyword>
<evidence type="ECO:0000256" key="1">
    <source>
        <dbReference type="ARBA" id="ARBA00023002"/>
    </source>
</evidence>
<keyword evidence="4" id="KW-1185">Reference proteome</keyword>
<sequence length="280" mass="31029">MKRVIITGGTEGIGKATVQGLAERGWAITLVARSKEKADKIIEEAAKIPGSTRVEYVIGDLSSLKDVQRIGRELKERYPVIDCLINNAGVMPLQRKESSDGYELNFAVNHLAHSLLTRILLPNLEKSSQGRIVVVSSKLHKNGNPDPEDLDKRIKFSWMGAYSDSKLYNAFFTMDLAEELRTGSKVTINALHPGVVRSSLFRDVSGPLRWIFAGIQNLFFISPEEGAQTSIYLADAPGLEKVSGKYFDGRKELPWKGIALDSGLRSKIREATNRILAPYL</sequence>
<name>A0ABV5BNP9_9LEPT</name>
<dbReference type="Gene3D" id="3.40.50.720">
    <property type="entry name" value="NAD(P)-binding Rossmann-like Domain"/>
    <property type="match status" value="1"/>
</dbReference>
<organism evidence="3 4">
    <name type="scientific">Leptospira wolffii</name>
    <dbReference type="NCBI Taxonomy" id="409998"/>
    <lineage>
        <taxon>Bacteria</taxon>
        <taxon>Pseudomonadati</taxon>
        <taxon>Spirochaetota</taxon>
        <taxon>Spirochaetia</taxon>
        <taxon>Leptospirales</taxon>
        <taxon>Leptospiraceae</taxon>
        <taxon>Leptospira</taxon>
    </lineage>
</organism>
<comment type="similarity">
    <text evidence="2">Belongs to the short-chain dehydrogenases/reductases (SDR) family.</text>
</comment>
<comment type="caution">
    <text evidence="3">The sequence shown here is derived from an EMBL/GenBank/DDBJ whole genome shotgun (WGS) entry which is preliminary data.</text>
</comment>
<dbReference type="Pfam" id="PF00106">
    <property type="entry name" value="adh_short"/>
    <property type="match status" value="1"/>
</dbReference>
<dbReference type="SUPFAM" id="SSF51735">
    <property type="entry name" value="NAD(P)-binding Rossmann-fold domains"/>
    <property type="match status" value="1"/>
</dbReference>
<dbReference type="InterPro" id="IPR002347">
    <property type="entry name" value="SDR_fam"/>
</dbReference>
<dbReference type="CDD" id="cd05327">
    <property type="entry name" value="retinol-DH_like_SDR_c_like"/>
    <property type="match status" value="1"/>
</dbReference>
<dbReference type="EMBL" id="JBHILJ010000005">
    <property type="protein sequence ID" value="MFB5736957.1"/>
    <property type="molecule type" value="Genomic_DNA"/>
</dbReference>
<dbReference type="PANTHER" id="PTHR43157:SF31">
    <property type="entry name" value="PHOSPHATIDYLINOSITOL-GLYCAN BIOSYNTHESIS CLASS F PROTEIN"/>
    <property type="match status" value="1"/>
</dbReference>
<dbReference type="RefSeq" id="WP_375517120.1">
    <property type="nucleotide sequence ID" value="NZ_JBHILI010000006.1"/>
</dbReference>
<dbReference type="PRINTS" id="PR00081">
    <property type="entry name" value="GDHRDH"/>
</dbReference>
<dbReference type="Proteomes" id="UP001580391">
    <property type="component" value="Unassembled WGS sequence"/>
</dbReference>
<dbReference type="InterPro" id="IPR036291">
    <property type="entry name" value="NAD(P)-bd_dom_sf"/>
</dbReference>